<dbReference type="PROSITE" id="PS51465">
    <property type="entry name" value="KAZAL_2"/>
    <property type="match status" value="1"/>
</dbReference>
<protein>
    <recommendedName>
        <fullName evidence="2">Kazal-like domain-containing protein</fullName>
    </recommendedName>
</protein>
<evidence type="ECO:0000259" key="2">
    <source>
        <dbReference type="PROSITE" id="PS51465"/>
    </source>
</evidence>
<dbReference type="EMBL" id="PCWN01000003">
    <property type="protein sequence ID" value="PIR04415.1"/>
    <property type="molecule type" value="Genomic_DNA"/>
</dbReference>
<reference evidence="3 4" key="1">
    <citation type="submission" date="2017-09" db="EMBL/GenBank/DDBJ databases">
        <title>Depth-based differentiation of microbial function through sediment-hosted aquifers and enrichment of novel symbionts in the deep terrestrial subsurface.</title>
        <authorList>
            <person name="Probst A.J."/>
            <person name="Ladd B."/>
            <person name="Jarett J.K."/>
            <person name="Geller-Mcgrath D.E."/>
            <person name="Sieber C.M."/>
            <person name="Emerson J.B."/>
            <person name="Anantharaman K."/>
            <person name="Thomas B.C."/>
            <person name="Malmstrom R."/>
            <person name="Stieglmeier M."/>
            <person name="Klingl A."/>
            <person name="Woyke T."/>
            <person name="Ryan C.M."/>
            <person name="Banfield J.F."/>
        </authorList>
    </citation>
    <scope>NUCLEOTIDE SEQUENCE [LARGE SCALE GENOMIC DNA]</scope>
    <source>
        <strain evidence="3">CG11_big_fil_rev_8_21_14_0_20_39_34</strain>
    </source>
</reference>
<organism evidence="3 4">
    <name type="scientific">Candidatus Magasanikbacteria bacterium CG11_big_fil_rev_8_21_14_0_20_39_34</name>
    <dbReference type="NCBI Taxonomy" id="1974653"/>
    <lineage>
        <taxon>Bacteria</taxon>
        <taxon>Candidatus Magasanikiibacteriota</taxon>
    </lineage>
</organism>
<dbReference type="SUPFAM" id="SSF100895">
    <property type="entry name" value="Kazal-type serine protease inhibitors"/>
    <property type="match status" value="1"/>
</dbReference>
<feature type="compositionally biased region" description="Polar residues" evidence="1">
    <location>
        <begin position="181"/>
        <end position="197"/>
    </location>
</feature>
<dbReference type="SMART" id="SM00280">
    <property type="entry name" value="KAZAL"/>
    <property type="match status" value="1"/>
</dbReference>
<comment type="caution">
    <text evidence="3">The sequence shown here is derived from an EMBL/GenBank/DDBJ whole genome shotgun (WGS) entry which is preliminary data.</text>
</comment>
<dbReference type="Gene3D" id="3.30.60.30">
    <property type="match status" value="1"/>
</dbReference>
<accession>A0A2H0N8F8</accession>
<gene>
    <name evidence="3" type="ORF">COV59_01040</name>
</gene>
<dbReference type="Pfam" id="PF07648">
    <property type="entry name" value="Kazal_2"/>
    <property type="match status" value="1"/>
</dbReference>
<evidence type="ECO:0000313" key="4">
    <source>
        <dbReference type="Proteomes" id="UP000229600"/>
    </source>
</evidence>
<proteinExistence type="predicted"/>
<evidence type="ECO:0000256" key="1">
    <source>
        <dbReference type="SAM" id="MobiDB-lite"/>
    </source>
</evidence>
<sequence length="303" mass="33882">MKRIFRSSWFLVLPLFFGGMLLISGCGNQTETQPSPQKVSKQTVIKQPDQEQTPLQKALEYCSDQGYDISFVVDEKNQETHAFCIFDDNKACEVLAYQEGICTQDNGSGWLSEDDTLDGQRAYRYCDTTTKPVCGEDGKTYVSECIAQAEGIHVKQEGPCPSDENGAVVYLDPIYKRTPTKKISSGNTGSSGKISPSSPAPATANTESSKIEITDTPQKLDDWFQVLVSVSEYERKTDNTLFIEECVYNKKYYYYKASSQNGFSVLYNDKGTALCFPNNNVNNSCPSFFDVLDRANICKKLWP</sequence>
<dbReference type="InterPro" id="IPR036058">
    <property type="entry name" value="Kazal_dom_sf"/>
</dbReference>
<dbReference type="PROSITE" id="PS51257">
    <property type="entry name" value="PROKAR_LIPOPROTEIN"/>
    <property type="match status" value="1"/>
</dbReference>
<dbReference type="InterPro" id="IPR002350">
    <property type="entry name" value="Kazal_dom"/>
</dbReference>
<feature type="region of interest" description="Disordered" evidence="1">
    <location>
        <begin position="181"/>
        <end position="212"/>
    </location>
</feature>
<feature type="domain" description="Kazal-like" evidence="2">
    <location>
        <begin position="126"/>
        <end position="162"/>
    </location>
</feature>
<evidence type="ECO:0000313" key="3">
    <source>
        <dbReference type="EMBL" id="PIR04415.1"/>
    </source>
</evidence>
<dbReference type="AlphaFoldDB" id="A0A2H0N8F8"/>
<dbReference type="Proteomes" id="UP000229600">
    <property type="component" value="Unassembled WGS sequence"/>
</dbReference>
<name>A0A2H0N8F8_9BACT</name>
<dbReference type="CDD" id="cd00104">
    <property type="entry name" value="KAZAL_FS"/>
    <property type="match status" value="1"/>
</dbReference>